<protein>
    <submittedName>
        <fullName evidence="2">Cupin domain-containing protein</fullName>
    </submittedName>
</protein>
<gene>
    <name evidence="2" type="ORF">LKD47_09045</name>
    <name evidence="3" type="ORF">OCV43_01715</name>
</gene>
<evidence type="ECO:0000313" key="3">
    <source>
        <dbReference type="EMBL" id="MCU6715991.1"/>
    </source>
</evidence>
<dbReference type="InterPro" id="IPR011051">
    <property type="entry name" value="RmlC_Cupin_sf"/>
</dbReference>
<dbReference type="Gene3D" id="2.60.120.10">
    <property type="entry name" value="Jelly Rolls"/>
    <property type="match status" value="1"/>
</dbReference>
<dbReference type="Pfam" id="PF07883">
    <property type="entry name" value="Cupin_2"/>
    <property type="match status" value="1"/>
</dbReference>
<dbReference type="SUPFAM" id="SSF51182">
    <property type="entry name" value="RmlC-like cupins"/>
    <property type="match status" value="1"/>
</dbReference>
<dbReference type="InterPro" id="IPR013096">
    <property type="entry name" value="Cupin_2"/>
</dbReference>
<dbReference type="Proteomes" id="UP001198893">
    <property type="component" value="Unassembled WGS sequence"/>
</dbReference>
<accession>A0AAW4WP63</accession>
<feature type="domain" description="Cupin type-2" evidence="1">
    <location>
        <begin position="45"/>
        <end position="112"/>
    </location>
</feature>
<evidence type="ECO:0000313" key="2">
    <source>
        <dbReference type="EMBL" id="MCC2242439.1"/>
    </source>
</evidence>
<dbReference type="AlphaFoldDB" id="A0AAW4WP63"/>
<name>A0AAW4WP63_9FIRM</name>
<dbReference type="Proteomes" id="UP001209666">
    <property type="component" value="Unassembled WGS sequence"/>
</dbReference>
<sequence>MYHRASELKHIFNENMKGGTGTVEIIRSVNPIDYESPAKMIAKLILRPGCSLGKHMHEGEEEIITILSGHAAYDDNGTIVALEAGDTCVCKSGESHSIANASPKEDLILFAVINYLA</sequence>
<evidence type="ECO:0000313" key="5">
    <source>
        <dbReference type="Proteomes" id="UP001209666"/>
    </source>
</evidence>
<dbReference type="RefSeq" id="WP_022244169.1">
    <property type="nucleotide sequence ID" value="NZ_JAJEQW010000009.1"/>
</dbReference>
<reference evidence="3 5" key="1">
    <citation type="journal article" date="2021" name="ISME Commun">
        <title>Automated analysis of genomic sequences facilitates high-throughput and comprehensive description of bacteria.</title>
        <authorList>
            <person name="Hitch T.C.A."/>
        </authorList>
    </citation>
    <scope>NUCLEOTIDE SEQUENCE [LARGE SCALE GENOMIC DNA]</scope>
    <source>
        <strain evidence="3 5">Sanger_19</strain>
    </source>
</reference>
<dbReference type="InterPro" id="IPR014710">
    <property type="entry name" value="RmlC-like_jellyroll"/>
</dbReference>
<comment type="caution">
    <text evidence="2">The sequence shown here is derived from an EMBL/GenBank/DDBJ whole genome shotgun (WGS) entry which is preliminary data.</text>
</comment>
<organism evidence="2 4">
    <name type="scientific">Roseburia amylophila</name>
    <dbReference type="NCBI Taxonomy" id="2981794"/>
    <lineage>
        <taxon>Bacteria</taxon>
        <taxon>Bacillati</taxon>
        <taxon>Bacillota</taxon>
        <taxon>Clostridia</taxon>
        <taxon>Lachnospirales</taxon>
        <taxon>Lachnospiraceae</taxon>
        <taxon>Roseburia</taxon>
    </lineage>
</organism>
<dbReference type="EMBL" id="JAOQKI010000002">
    <property type="protein sequence ID" value="MCU6715991.1"/>
    <property type="molecule type" value="Genomic_DNA"/>
</dbReference>
<reference evidence="3" key="3">
    <citation type="submission" date="2022-09" db="EMBL/GenBank/DDBJ databases">
        <authorList>
            <person name="Hitch T.C.A."/>
        </authorList>
    </citation>
    <scope>NUCLEOTIDE SEQUENCE</scope>
    <source>
        <strain evidence="3">Sanger_19</strain>
    </source>
</reference>
<evidence type="ECO:0000259" key="1">
    <source>
        <dbReference type="Pfam" id="PF07883"/>
    </source>
</evidence>
<evidence type="ECO:0000313" key="4">
    <source>
        <dbReference type="Proteomes" id="UP001198893"/>
    </source>
</evidence>
<proteinExistence type="predicted"/>
<dbReference type="EMBL" id="JAJEQW010000009">
    <property type="protein sequence ID" value="MCC2242439.1"/>
    <property type="molecule type" value="Genomic_DNA"/>
</dbReference>
<keyword evidence="5" id="KW-1185">Reference proteome</keyword>
<reference evidence="2" key="2">
    <citation type="submission" date="2021-10" db="EMBL/GenBank/DDBJ databases">
        <title>Anaerobic single-cell dispensing facilitates the cultivation of human gut bacteria.</title>
        <authorList>
            <person name="Afrizal A."/>
        </authorList>
    </citation>
    <scope>NUCLEOTIDE SEQUENCE</scope>
    <source>
        <strain evidence="2">CLA-AA-H204</strain>
    </source>
</reference>